<dbReference type="STRING" id="448.Lery_0217"/>
<protein>
    <recommendedName>
        <fullName evidence="1">Methyltransferase domain-containing protein</fullName>
    </recommendedName>
</protein>
<proteinExistence type="predicted"/>
<dbReference type="Gene3D" id="3.40.50.150">
    <property type="entry name" value="Vaccinia Virus protein VP39"/>
    <property type="match status" value="1"/>
</dbReference>
<keyword evidence="3" id="KW-1185">Reference proteome</keyword>
<evidence type="ECO:0000313" key="2">
    <source>
        <dbReference type="EMBL" id="KTC99316.1"/>
    </source>
</evidence>
<accession>A0A0W0TUJ4</accession>
<evidence type="ECO:0000259" key="1">
    <source>
        <dbReference type="Pfam" id="PF13649"/>
    </source>
</evidence>
<dbReference type="InterPro" id="IPR029063">
    <property type="entry name" value="SAM-dependent_MTases_sf"/>
</dbReference>
<dbReference type="SUPFAM" id="SSF53335">
    <property type="entry name" value="S-adenosyl-L-methionine-dependent methyltransferases"/>
    <property type="match status" value="1"/>
</dbReference>
<reference evidence="2 3" key="1">
    <citation type="submission" date="2015-11" db="EMBL/GenBank/DDBJ databases">
        <title>Genomic analysis of 38 Legionella species identifies large and diverse effector repertoires.</title>
        <authorList>
            <person name="Burstein D."/>
            <person name="Amaro F."/>
            <person name="Zusman T."/>
            <person name="Lifshitz Z."/>
            <person name="Cohen O."/>
            <person name="Gilbert J.A."/>
            <person name="Pupko T."/>
            <person name="Shuman H.A."/>
            <person name="Segal G."/>
        </authorList>
    </citation>
    <scope>NUCLEOTIDE SEQUENCE [LARGE SCALE GENOMIC DNA]</scope>
    <source>
        <strain evidence="2 3">SE-32A-C8</strain>
    </source>
</reference>
<name>A0A0W0TUJ4_LEGER</name>
<sequence>MTTALISHQQKTEELPLVVARLTQKIKQQGAQDGFSVAEQLDLLQALQSFDFGRFLLQNQGINGFWTHYMLTHPLQGRLTGKNNRGDRFSSLEKFILDDSPLMLATQERFTLFLKENQTMLRSGAKLACIPCGMMGELLYLDFEGIQACQLVGIDYDADTLADAKHLATTKGLSQWLILEQADAWEITDCNEFDLLSSNGLSIYEPDTARLLQLYQRFYTALKPGGKLVTSFITPPPTATDPGEWDMARINHEHLRLQKLLFTTLIDSKFRCFRSTRETHDLLSQAGFSNIRFLYDQARLFPTVTAFKPQ</sequence>
<gene>
    <name evidence="2" type="ORF">Lery_0217</name>
</gene>
<comment type="caution">
    <text evidence="2">The sequence shown here is derived from an EMBL/GenBank/DDBJ whole genome shotgun (WGS) entry which is preliminary data.</text>
</comment>
<feature type="domain" description="Methyltransferase" evidence="1">
    <location>
        <begin position="147"/>
        <end position="226"/>
    </location>
</feature>
<dbReference type="RefSeq" id="WP_237759120.1">
    <property type="nucleotide sequence ID" value="NZ_LNYA01000003.1"/>
</dbReference>
<dbReference type="Pfam" id="PF13649">
    <property type="entry name" value="Methyltransf_25"/>
    <property type="match status" value="1"/>
</dbReference>
<dbReference type="AlphaFoldDB" id="A0A0W0TUJ4"/>
<dbReference type="InterPro" id="IPR041698">
    <property type="entry name" value="Methyltransf_25"/>
</dbReference>
<dbReference type="CDD" id="cd02440">
    <property type="entry name" value="AdoMet_MTases"/>
    <property type="match status" value="1"/>
</dbReference>
<dbReference type="PATRIC" id="fig|448.7.peg.225"/>
<dbReference type="Proteomes" id="UP000054773">
    <property type="component" value="Unassembled WGS sequence"/>
</dbReference>
<organism evidence="2 3">
    <name type="scientific">Legionella erythra</name>
    <dbReference type="NCBI Taxonomy" id="448"/>
    <lineage>
        <taxon>Bacteria</taxon>
        <taxon>Pseudomonadati</taxon>
        <taxon>Pseudomonadota</taxon>
        <taxon>Gammaproteobacteria</taxon>
        <taxon>Legionellales</taxon>
        <taxon>Legionellaceae</taxon>
        <taxon>Legionella</taxon>
    </lineage>
</organism>
<dbReference type="EMBL" id="LNYA01000003">
    <property type="protein sequence ID" value="KTC99316.1"/>
    <property type="molecule type" value="Genomic_DNA"/>
</dbReference>
<evidence type="ECO:0000313" key="3">
    <source>
        <dbReference type="Proteomes" id="UP000054773"/>
    </source>
</evidence>